<dbReference type="Gene3D" id="3.30.420.40">
    <property type="match status" value="2"/>
</dbReference>
<dbReference type="HAMAP" id="MF_02220">
    <property type="entry name" value="XylB"/>
    <property type="match status" value="1"/>
</dbReference>
<feature type="site" description="Important for activity" evidence="8">
    <location>
        <position position="6"/>
    </location>
</feature>
<dbReference type="InterPro" id="IPR018485">
    <property type="entry name" value="FGGY_C"/>
</dbReference>
<dbReference type="EMBL" id="JABFDB010000023">
    <property type="protein sequence ID" value="NYZ22935.1"/>
    <property type="molecule type" value="Genomic_DNA"/>
</dbReference>
<evidence type="ECO:0000256" key="1">
    <source>
        <dbReference type="ARBA" id="ARBA00009156"/>
    </source>
</evidence>
<evidence type="ECO:0000256" key="5">
    <source>
        <dbReference type="ARBA" id="ARBA00022777"/>
    </source>
</evidence>
<comment type="caution">
    <text evidence="12">The sequence shown here is derived from an EMBL/GenBank/DDBJ whole genome shotgun (WGS) entry which is preliminary data.</text>
</comment>
<evidence type="ECO:0000256" key="9">
    <source>
        <dbReference type="RuleBase" id="RU364073"/>
    </source>
</evidence>
<dbReference type="PROSITE" id="PS00933">
    <property type="entry name" value="FGGY_KINASES_1"/>
    <property type="match status" value="1"/>
</dbReference>
<dbReference type="InterPro" id="IPR018483">
    <property type="entry name" value="Carb_kinase_FGGY_CS"/>
</dbReference>
<evidence type="ECO:0000256" key="8">
    <source>
        <dbReference type="HAMAP-Rule" id="MF_02220"/>
    </source>
</evidence>
<evidence type="ECO:0000259" key="10">
    <source>
        <dbReference type="Pfam" id="PF00370"/>
    </source>
</evidence>
<protein>
    <recommendedName>
        <fullName evidence="8 9">Xylulose kinase</fullName>
        <shortName evidence="8 9">Xylulokinase</shortName>
        <ecNumber evidence="8 9">2.7.1.17</ecNumber>
    </recommendedName>
</protein>
<dbReference type="Pfam" id="PF02782">
    <property type="entry name" value="FGGY_C"/>
    <property type="match status" value="1"/>
</dbReference>
<reference evidence="12 13" key="1">
    <citation type="submission" date="2020-05" db="EMBL/GenBank/DDBJ databases">
        <title>Azospirillum oleiclasticum sp. nov, a nitrogen-fixing and heavy crude oil-emulsifying bacterium isolated from the crude oil of Yumen Oilfield.</title>
        <authorList>
            <person name="Wu D."/>
            <person name="Cai M."/>
            <person name="Zhang X."/>
        </authorList>
    </citation>
    <scope>NUCLEOTIDE SEQUENCE [LARGE SCALE GENOMIC DNA]</scope>
    <source>
        <strain evidence="12 13">ROY-1-1-2</strain>
    </source>
</reference>
<dbReference type="InterPro" id="IPR043129">
    <property type="entry name" value="ATPase_NBD"/>
</dbReference>
<feature type="active site" description="Proton acceptor" evidence="8">
    <location>
        <position position="236"/>
    </location>
</feature>
<dbReference type="SUPFAM" id="SSF53067">
    <property type="entry name" value="Actin-like ATPase domain"/>
    <property type="match status" value="2"/>
</dbReference>
<feature type="domain" description="Carbohydrate kinase FGGY C-terminal" evidence="11">
    <location>
        <begin position="253"/>
        <end position="438"/>
    </location>
</feature>
<evidence type="ECO:0000256" key="3">
    <source>
        <dbReference type="ARBA" id="ARBA00022679"/>
    </source>
</evidence>
<dbReference type="InterPro" id="IPR006000">
    <property type="entry name" value="Xylulokinase"/>
</dbReference>
<dbReference type="NCBIfam" id="TIGR01312">
    <property type="entry name" value="XylB"/>
    <property type="match status" value="1"/>
</dbReference>
<keyword evidence="3 8" id="KW-0808">Transferase</keyword>
<name>A0ABX2TF15_9PROT</name>
<comment type="function">
    <text evidence="8">Catalyzes the phosphorylation of D-xylulose to D-xylulose 5-phosphate.</text>
</comment>
<dbReference type="Proteomes" id="UP000584642">
    <property type="component" value="Unassembled WGS sequence"/>
</dbReference>
<feature type="binding site" evidence="8">
    <location>
        <begin position="79"/>
        <end position="80"/>
    </location>
    <ligand>
        <name>substrate</name>
    </ligand>
</feature>
<keyword evidence="4 8" id="KW-0547">Nucleotide-binding</keyword>
<keyword evidence="2 8" id="KW-0859">Xylose metabolism</keyword>
<dbReference type="GO" id="GO:0004856">
    <property type="term" value="F:D-xylulokinase activity"/>
    <property type="evidence" value="ECO:0007669"/>
    <property type="project" value="UniProtKB-EC"/>
</dbReference>
<keyword evidence="6 8" id="KW-0067">ATP-binding</keyword>
<evidence type="ECO:0000259" key="11">
    <source>
        <dbReference type="Pfam" id="PF02782"/>
    </source>
</evidence>
<proteinExistence type="inferred from homology"/>
<keyword evidence="5 8" id="KW-0418">Kinase</keyword>
<dbReference type="PIRSF" id="PIRSF000538">
    <property type="entry name" value="GlpK"/>
    <property type="match status" value="1"/>
</dbReference>
<accession>A0ABX2TF15</accession>
<evidence type="ECO:0000256" key="7">
    <source>
        <dbReference type="ARBA" id="ARBA00023277"/>
    </source>
</evidence>
<feature type="domain" description="Carbohydrate kinase FGGY N-terminal" evidence="10">
    <location>
        <begin position="1"/>
        <end position="243"/>
    </location>
</feature>
<keyword evidence="13" id="KW-1185">Reference proteome</keyword>
<evidence type="ECO:0000313" key="13">
    <source>
        <dbReference type="Proteomes" id="UP000584642"/>
    </source>
</evidence>
<comment type="similarity">
    <text evidence="1 8 9">Belongs to the FGGY kinase family.</text>
</comment>
<organism evidence="12 13">
    <name type="scientific">Azospirillum oleiclasticum</name>
    <dbReference type="NCBI Taxonomy" id="2735135"/>
    <lineage>
        <taxon>Bacteria</taxon>
        <taxon>Pseudomonadati</taxon>
        <taxon>Pseudomonadota</taxon>
        <taxon>Alphaproteobacteria</taxon>
        <taxon>Rhodospirillales</taxon>
        <taxon>Azospirillaceae</taxon>
        <taxon>Azospirillum</taxon>
    </lineage>
</organism>
<dbReference type="RefSeq" id="WP_180284715.1">
    <property type="nucleotide sequence ID" value="NZ_JABFDB010000023.1"/>
</dbReference>
<dbReference type="InterPro" id="IPR000577">
    <property type="entry name" value="Carb_kinase_FGGY"/>
</dbReference>
<dbReference type="PANTHER" id="PTHR43095:SF6">
    <property type="entry name" value="XYLULOSE KINASE"/>
    <property type="match status" value="1"/>
</dbReference>
<dbReference type="PANTHER" id="PTHR43095">
    <property type="entry name" value="SUGAR KINASE"/>
    <property type="match status" value="1"/>
</dbReference>
<evidence type="ECO:0000256" key="6">
    <source>
        <dbReference type="ARBA" id="ARBA00022840"/>
    </source>
</evidence>
<evidence type="ECO:0000313" key="12">
    <source>
        <dbReference type="EMBL" id="NYZ22935.1"/>
    </source>
</evidence>
<dbReference type="InterPro" id="IPR050406">
    <property type="entry name" value="FGGY_Carb_Kinase"/>
</dbReference>
<comment type="catalytic activity">
    <reaction evidence="8 9">
        <text>D-xylulose + ATP = D-xylulose 5-phosphate + ADP + H(+)</text>
        <dbReference type="Rhea" id="RHEA:10964"/>
        <dbReference type="ChEBI" id="CHEBI:15378"/>
        <dbReference type="ChEBI" id="CHEBI:17140"/>
        <dbReference type="ChEBI" id="CHEBI:30616"/>
        <dbReference type="ChEBI" id="CHEBI:57737"/>
        <dbReference type="ChEBI" id="CHEBI:456216"/>
        <dbReference type="EC" id="2.7.1.17"/>
    </reaction>
</comment>
<dbReference type="InterPro" id="IPR018484">
    <property type="entry name" value="FGGY_N"/>
</dbReference>
<keyword evidence="7 8" id="KW-0119">Carbohydrate metabolism</keyword>
<sequence>MFLGIDLGTSGVKAVLVDGEQRVVGQATAPLTVHRPHPLWSEQDPADWWAATNAAVTALRDAHPAAMAGVRGVGLSGQMHGATLLDGRDRVLRPCILWNDGRSGAECAELEMLAPDLRAVTGNPAMPGFTAPKLLWVARHEPEIFAATRRVLLPKDWLRLRMTGEAVSEMSDSAGTLWLDVGRRAWSGAMLEATGLSEAHMPALVEGSDPGGTLLPEVAAAWGIAGRPVVAGGGGDNAAGAVGAGVVAPGTAFLSLGTSGVLFVSDDGFHPNPAQGVHAFCHALPGRWHRMSVILSAAASLTFAAAVTGAGGEAALLEEVEREDPDIGGLVFLPYLSGERTPHNDPQAKGVWFGMTHATTRAALGRAVLEGVAFALADGKEALEEAGTRFGTLRVIGGGARSALWGRILAAALDAPLAYPAAAEVGPAFGAARLARLAVTGEEPEAVCTPLPVSRVIEPDPELAAAMAHRRRLYRGLYGALKDSFAMAGEGLGT</sequence>
<dbReference type="CDD" id="cd07808">
    <property type="entry name" value="ASKHA_NBD_FGGY_EcXK-like"/>
    <property type="match status" value="1"/>
</dbReference>
<gene>
    <name evidence="8 9 12" type="primary">xylB</name>
    <name evidence="12" type="ORF">HND93_24785</name>
</gene>
<evidence type="ECO:0000256" key="2">
    <source>
        <dbReference type="ARBA" id="ARBA00022629"/>
    </source>
</evidence>
<dbReference type="Pfam" id="PF00370">
    <property type="entry name" value="FGGY_N"/>
    <property type="match status" value="1"/>
</dbReference>
<dbReference type="EC" id="2.7.1.17" evidence="8 9"/>
<evidence type="ECO:0000256" key="4">
    <source>
        <dbReference type="ARBA" id="ARBA00022741"/>
    </source>
</evidence>